<dbReference type="EMBL" id="KB308897">
    <property type="protein sequence ID" value="ELT96142.1"/>
    <property type="molecule type" value="Genomic_DNA"/>
</dbReference>
<feature type="transmembrane region" description="Helical" evidence="9">
    <location>
        <begin position="267"/>
        <end position="292"/>
    </location>
</feature>
<dbReference type="PANTHER" id="PTHR10519">
    <property type="entry name" value="GABA-B RECEPTOR"/>
    <property type="match status" value="1"/>
</dbReference>
<sequence>WVLPNWFDDLWTGYAPKVSNCTKEQMIAVLDRSLYVGQMTYNPSEEIGISGRTAKSFDETFLEYSGGVWPIGSAFRIITYDSVWHAALGLNATLSKLIDSGSNKRLENFVYSDIEMADLISESVREVSFDGISGHIQMDEYGATHPLIAVTQQLGDTRKLIAYYNIEDSVLTLVDGGPVWTDGVTPKDSSAVVLDHIRVSSALYGIMSFLALIGIVQGIGYFAVNTHYRTTRIIKMSSPNINNLVIAGCLLSFATVFVADVKMAPLSTLAICNIRMITFTLGFSLAFGALFAKTWRVHVI</sequence>
<gene>
    <name evidence="11" type="ORF">CAPTEDRAFT_74442</name>
</gene>
<dbReference type="EMBL" id="AMQN01011478">
    <property type="status" value="NOT_ANNOTATED_CDS"/>
    <property type="molecule type" value="Genomic_DNA"/>
</dbReference>
<keyword evidence="4" id="KW-0297">G-protein coupled receptor</keyword>
<reference evidence="12" key="3">
    <citation type="submission" date="2015-06" db="UniProtKB">
        <authorList>
            <consortium name="EnsemblMetazoa"/>
        </authorList>
    </citation>
    <scope>IDENTIFICATION</scope>
</reference>
<dbReference type="InterPro" id="IPR028082">
    <property type="entry name" value="Peripla_BP_I"/>
</dbReference>
<dbReference type="OMA" id="DSTWAMA"/>
<dbReference type="Proteomes" id="UP000014760">
    <property type="component" value="Unassembled WGS sequence"/>
</dbReference>
<keyword evidence="5 9" id="KW-0472">Membrane</keyword>
<reference evidence="13" key="1">
    <citation type="submission" date="2012-12" db="EMBL/GenBank/DDBJ databases">
        <authorList>
            <person name="Hellsten U."/>
            <person name="Grimwood J."/>
            <person name="Chapman J.A."/>
            <person name="Shapiro H."/>
            <person name="Aerts A."/>
            <person name="Otillar R.P."/>
            <person name="Terry A.Y."/>
            <person name="Boore J.L."/>
            <person name="Simakov O."/>
            <person name="Marletaz F."/>
            <person name="Cho S.-J."/>
            <person name="Edsinger-Gonzales E."/>
            <person name="Havlak P."/>
            <person name="Kuo D.-H."/>
            <person name="Larsson T."/>
            <person name="Lv J."/>
            <person name="Arendt D."/>
            <person name="Savage R."/>
            <person name="Osoegawa K."/>
            <person name="de Jong P."/>
            <person name="Lindberg D.R."/>
            <person name="Seaver E.C."/>
            <person name="Weisblat D.A."/>
            <person name="Putnam N.H."/>
            <person name="Grigoriev I.V."/>
            <person name="Rokhsar D.S."/>
        </authorList>
    </citation>
    <scope>NUCLEOTIDE SEQUENCE</scope>
    <source>
        <strain evidence="13">I ESC-2004</strain>
    </source>
</reference>
<evidence type="ECO:0000256" key="2">
    <source>
        <dbReference type="ARBA" id="ARBA00022692"/>
    </source>
</evidence>
<keyword evidence="8" id="KW-0807">Transducer</keyword>
<dbReference type="InterPro" id="IPR002455">
    <property type="entry name" value="GPCR3_GABA-B"/>
</dbReference>
<feature type="non-terminal residue" evidence="11">
    <location>
        <position position="300"/>
    </location>
</feature>
<keyword evidence="2 9" id="KW-0812">Transmembrane</keyword>
<evidence type="ECO:0000256" key="4">
    <source>
        <dbReference type="ARBA" id="ARBA00023040"/>
    </source>
</evidence>
<dbReference type="Pfam" id="PF00003">
    <property type="entry name" value="7tm_3"/>
    <property type="match status" value="1"/>
</dbReference>
<proteinExistence type="predicted"/>
<dbReference type="GO" id="GO:0007214">
    <property type="term" value="P:gamma-aminobutyric acid signaling pathway"/>
    <property type="evidence" value="ECO:0007669"/>
    <property type="project" value="TreeGrafter"/>
</dbReference>
<evidence type="ECO:0000256" key="1">
    <source>
        <dbReference type="ARBA" id="ARBA00004141"/>
    </source>
</evidence>
<accession>R7TRD7</accession>
<keyword evidence="13" id="KW-1185">Reference proteome</keyword>
<reference evidence="11 13" key="2">
    <citation type="journal article" date="2013" name="Nature">
        <title>Insights into bilaterian evolution from three spiralian genomes.</title>
        <authorList>
            <person name="Simakov O."/>
            <person name="Marletaz F."/>
            <person name="Cho S.J."/>
            <person name="Edsinger-Gonzales E."/>
            <person name="Havlak P."/>
            <person name="Hellsten U."/>
            <person name="Kuo D.H."/>
            <person name="Larsson T."/>
            <person name="Lv J."/>
            <person name="Arendt D."/>
            <person name="Savage R."/>
            <person name="Osoegawa K."/>
            <person name="de Jong P."/>
            <person name="Grimwood J."/>
            <person name="Chapman J.A."/>
            <person name="Shapiro H."/>
            <person name="Aerts A."/>
            <person name="Otillar R.P."/>
            <person name="Terry A.Y."/>
            <person name="Boore J.L."/>
            <person name="Grigoriev I.V."/>
            <person name="Lindberg D.R."/>
            <person name="Seaver E.C."/>
            <person name="Weisblat D.A."/>
            <person name="Putnam N.H."/>
            <person name="Rokhsar D.S."/>
        </authorList>
    </citation>
    <scope>NUCLEOTIDE SEQUENCE</scope>
    <source>
        <strain evidence="11 13">I ESC-2004</strain>
    </source>
</reference>
<dbReference type="GO" id="GO:0004965">
    <property type="term" value="F:G protein-coupled GABA receptor activity"/>
    <property type="evidence" value="ECO:0007669"/>
    <property type="project" value="InterPro"/>
</dbReference>
<evidence type="ECO:0000256" key="7">
    <source>
        <dbReference type="ARBA" id="ARBA00023180"/>
    </source>
</evidence>
<dbReference type="OrthoDB" id="10056676at2759"/>
<feature type="domain" description="G-protein coupled receptors family 3 profile" evidence="10">
    <location>
        <begin position="203"/>
        <end position="300"/>
    </location>
</feature>
<dbReference type="SUPFAM" id="SSF53822">
    <property type="entry name" value="Periplasmic binding protein-like I"/>
    <property type="match status" value="1"/>
</dbReference>
<dbReference type="STRING" id="283909.R7TRD7"/>
<evidence type="ECO:0000313" key="13">
    <source>
        <dbReference type="Proteomes" id="UP000014760"/>
    </source>
</evidence>
<name>R7TRD7_CAPTE</name>
<dbReference type="PRINTS" id="PR01177">
    <property type="entry name" value="GABAB1RECPTR"/>
</dbReference>
<dbReference type="Gene3D" id="3.40.50.2300">
    <property type="match status" value="2"/>
</dbReference>
<feature type="transmembrane region" description="Helical" evidence="9">
    <location>
        <begin position="244"/>
        <end position="261"/>
    </location>
</feature>
<evidence type="ECO:0000256" key="9">
    <source>
        <dbReference type="SAM" id="Phobius"/>
    </source>
</evidence>
<organism evidence="11">
    <name type="scientific">Capitella teleta</name>
    <name type="common">Polychaete worm</name>
    <dbReference type="NCBI Taxonomy" id="283909"/>
    <lineage>
        <taxon>Eukaryota</taxon>
        <taxon>Metazoa</taxon>
        <taxon>Spiralia</taxon>
        <taxon>Lophotrochozoa</taxon>
        <taxon>Annelida</taxon>
        <taxon>Polychaeta</taxon>
        <taxon>Sedentaria</taxon>
        <taxon>Scolecida</taxon>
        <taxon>Capitellidae</taxon>
        <taxon>Capitella</taxon>
    </lineage>
</organism>
<dbReference type="InterPro" id="IPR001828">
    <property type="entry name" value="ANF_lig-bd_rcpt"/>
</dbReference>
<protein>
    <recommendedName>
        <fullName evidence="10">G-protein coupled receptors family 3 profile domain-containing protein</fullName>
    </recommendedName>
</protein>
<keyword evidence="3 9" id="KW-1133">Transmembrane helix</keyword>
<evidence type="ECO:0000256" key="8">
    <source>
        <dbReference type="ARBA" id="ARBA00023224"/>
    </source>
</evidence>
<dbReference type="AlphaFoldDB" id="R7TRD7"/>
<dbReference type="Pfam" id="PF01094">
    <property type="entry name" value="ANF_receptor"/>
    <property type="match status" value="1"/>
</dbReference>
<feature type="non-terminal residue" evidence="11">
    <location>
        <position position="1"/>
    </location>
</feature>
<dbReference type="InterPro" id="IPR017978">
    <property type="entry name" value="GPCR_3_C"/>
</dbReference>
<evidence type="ECO:0000313" key="11">
    <source>
        <dbReference type="EMBL" id="ELT96142.1"/>
    </source>
</evidence>
<dbReference type="GO" id="GO:0038039">
    <property type="term" value="C:G protein-coupled receptor heterodimeric complex"/>
    <property type="evidence" value="ECO:0007669"/>
    <property type="project" value="TreeGrafter"/>
</dbReference>
<dbReference type="EnsemblMetazoa" id="CapteT74442">
    <property type="protein sequence ID" value="CapteP74442"/>
    <property type="gene ID" value="CapteG74442"/>
</dbReference>
<evidence type="ECO:0000256" key="5">
    <source>
        <dbReference type="ARBA" id="ARBA00023136"/>
    </source>
</evidence>
<dbReference type="PRINTS" id="PR01176">
    <property type="entry name" value="GABABRECEPTR"/>
</dbReference>
<feature type="transmembrane region" description="Helical" evidence="9">
    <location>
        <begin position="202"/>
        <end position="224"/>
    </location>
</feature>
<evidence type="ECO:0000256" key="3">
    <source>
        <dbReference type="ARBA" id="ARBA00022989"/>
    </source>
</evidence>
<evidence type="ECO:0000313" key="12">
    <source>
        <dbReference type="EnsemblMetazoa" id="CapteP74442"/>
    </source>
</evidence>
<keyword evidence="6" id="KW-0675">Receptor</keyword>
<dbReference type="PANTHER" id="PTHR10519:SF74">
    <property type="entry name" value="GAMMA-AMINOBUTYRIC ACID TYPE B RECEPTOR SUBUNIT 2"/>
    <property type="match status" value="1"/>
</dbReference>
<keyword evidence="7" id="KW-0325">Glycoprotein</keyword>
<dbReference type="PROSITE" id="PS50259">
    <property type="entry name" value="G_PROTEIN_RECEP_F3_4"/>
    <property type="match status" value="1"/>
</dbReference>
<dbReference type="HOGENOM" id="CLU_929288_0_0_1"/>
<evidence type="ECO:0000256" key="6">
    <source>
        <dbReference type="ARBA" id="ARBA00023170"/>
    </source>
</evidence>
<evidence type="ECO:0000259" key="10">
    <source>
        <dbReference type="PROSITE" id="PS50259"/>
    </source>
</evidence>
<comment type="subcellular location">
    <subcellularLocation>
        <location evidence="1">Membrane</location>
        <topology evidence="1">Multi-pass membrane protein</topology>
    </subcellularLocation>
</comment>